<comment type="caution">
    <text evidence="2">The sequence shown here is derived from an EMBL/GenBank/DDBJ whole genome shotgun (WGS) entry which is preliminary data.</text>
</comment>
<reference evidence="2 3" key="1">
    <citation type="journal article" date="2015" name="Genome Biol. Evol.">
        <title>Comparative Genomics of a Bacterivorous Green Alga Reveals Evolutionary Causalities and Consequences of Phago-Mixotrophic Mode of Nutrition.</title>
        <authorList>
            <person name="Burns J.A."/>
            <person name="Paasch A."/>
            <person name="Narechania A."/>
            <person name="Kim E."/>
        </authorList>
    </citation>
    <scope>NUCLEOTIDE SEQUENCE [LARGE SCALE GENOMIC DNA]</scope>
    <source>
        <strain evidence="2 3">PLY_AMNH</strain>
    </source>
</reference>
<organism evidence="2 3">
    <name type="scientific">Cymbomonas tetramitiformis</name>
    <dbReference type="NCBI Taxonomy" id="36881"/>
    <lineage>
        <taxon>Eukaryota</taxon>
        <taxon>Viridiplantae</taxon>
        <taxon>Chlorophyta</taxon>
        <taxon>Pyramimonadophyceae</taxon>
        <taxon>Pyramimonadales</taxon>
        <taxon>Pyramimonadaceae</taxon>
        <taxon>Cymbomonas</taxon>
    </lineage>
</organism>
<evidence type="ECO:0000313" key="2">
    <source>
        <dbReference type="EMBL" id="KAK3241960.1"/>
    </source>
</evidence>
<evidence type="ECO:0000313" key="3">
    <source>
        <dbReference type="Proteomes" id="UP001190700"/>
    </source>
</evidence>
<protein>
    <submittedName>
        <fullName evidence="2">Uncharacterized protein</fullName>
    </submittedName>
</protein>
<name>A0AAE0EWW1_9CHLO</name>
<evidence type="ECO:0000256" key="1">
    <source>
        <dbReference type="SAM" id="Phobius"/>
    </source>
</evidence>
<dbReference type="EMBL" id="LGRX02033271">
    <property type="protein sequence ID" value="KAK3241960.1"/>
    <property type="molecule type" value="Genomic_DNA"/>
</dbReference>
<sequence>MVDAEDRRMKDVGILIARAAPVCWYLLLVLVGIVCSHFLVPVGHDTNMFESWVSPFTGLRQALPEFEKLNATLSLLKEKTYKSYVHRPSTTDDIVSQARVWLEEYTRASYQVKRFWEGWQASYFMLHVLVNTVITCLLVKYGLSISRQYENCLKALPWIRFVFPALVFFFFAFELWIDLIVHICHELEDIHNEHYNQVGEKFADVTGILLFKHHLTETDFHCPVDCRIGIQSIVQWMYIEVNLYREFKALLGWLLYSSVVFQVGVQIWGWTQELLQREREDERWSEKIFDDTVNFSLNMLSETGHLRFRTLIEVSLDELLLHNKCAKNVLKKAANELATEDKPFFDRERSCNSHACSYQNSACKDKCTSCKEYDEYCNHLEVLNKMCLNRVSASMGWLYFRNGSEENEEEYVFGISSEKGNNVPTKKIRVMLVSKQLLDDDLFKYDNLMQFKECPYDFLPHAAEVLSDDDDIIKLTFNNKEEICPLWPGNAFYLRWKVDRGSDKKMLVSVDDAGINPHGQKRSSSKRFSFFVNVKLVLPKREQAKEGEVESGRKKWDELKNCTTAGECQIEILKPIFEEPTHEARLRTLRAMAELHHSDRKPWLCKISIPT</sequence>
<feature type="transmembrane region" description="Helical" evidence="1">
    <location>
        <begin position="12"/>
        <end position="40"/>
    </location>
</feature>
<accession>A0AAE0EWW1</accession>
<dbReference type="Proteomes" id="UP001190700">
    <property type="component" value="Unassembled WGS sequence"/>
</dbReference>
<keyword evidence="1" id="KW-0472">Membrane</keyword>
<proteinExistence type="predicted"/>
<gene>
    <name evidence="2" type="ORF">CYMTET_48320</name>
</gene>
<keyword evidence="1" id="KW-1133">Transmembrane helix</keyword>
<keyword evidence="3" id="KW-1185">Reference proteome</keyword>
<feature type="transmembrane region" description="Helical" evidence="1">
    <location>
        <begin position="123"/>
        <end position="143"/>
    </location>
</feature>
<keyword evidence="1" id="KW-0812">Transmembrane</keyword>
<feature type="transmembrane region" description="Helical" evidence="1">
    <location>
        <begin position="155"/>
        <end position="177"/>
    </location>
</feature>
<dbReference type="AlphaFoldDB" id="A0AAE0EWW1"/>